<dbReference type="GO" id="GO:0005886">
    <property type="term" value="C:plasma membrane"/>
    <property type="evidence" value="ECO:0007669"/>
    <property type="project" value="UniProtKB-SubCell"/>
</dbReference>
<gene>
    <name evidence="7" type="ORF">EV130_101838</name>
</gene>
<dbReference type="PANTHER" id="PTHR30086">
    <property type="entry name" value="ARGININE EXPORTER PROTEIN ARGO"/>
    <property type="match status" value="1"/>
</dbReference>
<dbReference type="Proteomes" id="UP000295547">
    <property type="component" value="Unassembled WGS sequence"/>
</dbReference>
<proteinExistence type="predicted"/>
<evidence type="ECO:0000256" key="5">
    <source>
        <dbReference type="ARBA" id="ARBA00023136"/>
    </source>
</evidence>
<comment type="subcellular location">
    <subcellularLocation>
        <location evidence="1">Cell membrane</location>
        <topology evidence="1">Multi-pass membrane protein</topology>
    </subcellularLocation>
</comment>
<evidence type="ECO:0000256" key="6">
    <source>
        <dbReference type="SAM" id="Phobius"/>
    </source>
</evidence>
<dbReference type="EMBL" id="SMBJ01000001">
    <property type="protein sequence ID" value="TCU31261.1"/>
    <property type="molecule type" value="Genomic_DNA"/>
</dbReference>
<keyword evidence="5 6" id="KW-0472">Membrane</keyword>
<feature type="transmembrane region" description="Helical" evidence="6">
    <location>
        <begin position="161"/>
        <end position="183"/>
    </location>
</feature>
<evidence type="ECO:0000313" key="7">
    <source>
        <dbReference type="EMBL" id="TCU31261.1"/>
    </source>
</evidence>
<sequence length="216" mass="22635">MGLSLSSELHHLLIVYTAYVIAAGSPGPSNMRIMGVAMHNGRRAALILAAGVVSGSIFWGAMAATGVSAVLTRYAEALIVLKIFGGLYLLYLAFKAGKAALASGDQTVSQKGANGAAVSGTELYRRGLLMHLSNPKSILAWIALVTLGLGPNSSWHTLAAILGGCAVLSVTIFCGYAVIFSTAPMVRLYRLARRWIEGVLALFFGVAGLRLLLART</sequence>
<reference evidence="7 8" key="1">
    <citation type="submission" date="2019-03" db="EMBL/GenBank/DDBJ databases">
        <title>Genomic Encyclopedia of Type Strains, Phase IV (KMG-V): Genome sequencing to study the core and pangenomes of soil and plant-associated prokaryotes.</title>
        <authorList>
            <person name="Whitman W."/>
        </authorList>
    </citation>
    <scope>NUCLEOTIDE SEQUENCE [LARGE SCALE GENOMIC DNA]</scope>
    <source>
        <strain evidence="7 8">Gr42</strain>
    </source>
</reference>
<evidence type="ECO:0000256" key="1">
    <source>
        <dbReference type="ARBA" id="ARBA00004651"/>
    </source>
</evidence>
<dbReference type="AlphaFoldDB" id="A0A4R3R942"/>
<organism evidence="7 8">
    <name type="scientific">Rhizobium azibense</name>
    <dbReference type="NCBI Taxonomy" id="1136135"/>
    <lineage>
        <taxon>Bacteria</taxon>
        <taxon>Pseudomonadati</taxon>
        <taxon>Pseudomonadota</taxon>
        <taxon>Alphaproteobacteria</taxon>
        <taxon>Hyphomicrobiales</taxon>
        <taxon>Rhizobiaceae</taxon>
        <taxon>Rhizobium/Agrobacterium group</taxon>
        <taxon>Rhizobium</taxon>
    </lineage>
</organism>
<comment type="caution">
    <text evidence="7">The sequence shown here is derived from an EMBL/GenBank/DDBJ whole genome shotgun (WGS) entry which is preliminary data.</text>
</comment>
<dbReference type="Pfam" id="PF01810">
    <property type="entry name" value="LysE"/>
    <property type="match status" value="1"/>
</dbReference>
<evidence type="ECO:0000256" key="4">
    <source>
        <dbReference type="ARBA" id="ARBA00022989"/>
    </source>
</evidence>
<feature type="transmembrane region" description="Helical" evidence="6">
    <location>
        <begin position="195"/>
        <end position="213"/>
    </location>
</feature>
<keyword evidence="4 6" id="KW-1133">Transmembrane helix</keyword>
<keyword evidence="2" id="KW-1003">Cell membrane</keyword>
<feature type="transmembrane region" description="Helical" evidence="6">
    <location>
        <begin position="12"/>
        <end position="33"/>
    </location>
</feature>
<dbReference type="PANTHER" id="PTHR30086:SF21">
    <property type="entry name" value="TRANSPORT PROTEIN"/>
    <property type="match status" value="1"/>
</dbReference>
<dbReference type="GO" id="GO:0015171">
    <property type="term" value="F:amino acid transmembrane transporter activity"/>
    <property type="evidence" value="ECO:0007669"/>
    <property type="project" value="TreeGrafter"/>
</dbReference>
<name>A0A4R3R942_9HYPH</name>
<evidence type="ECO:0000256" key="3">
    <source>
        <dbReference type="ARBA" id="ARBA00022692"/>
    </source>
</evidence>
<keyword evidence="8" id="KW-1185">Reference proteome</keyword>
<evidence type="ECO:0000256" key="2">
    <source>
        <dbReference type="ARBA" id="ARBA00022475"/>
    </source>
</evidence>
<accession>A0A4R3R942</accession>
<keyword evidence="3 6" id="KW-0812">Transmembrane</keyword>
<evidence type="ECO:0000313" key="8">
    <source>
        <dbReference type="Proteomes" id="UP000295547"/>
    </source>
</evidence>
<protein>
    <submittedName>
        <fullName evidence="7">Threonine/homoserine/homoserine lactone efflux protein</fullName>
    </submittedName>
</protein>
<feature type="transmembrane region" description="Helical" evidence="6">
    <location>
        <begin position="77"/>
        <end position="94"/>
    </location>
</feature>
<feature type="transmembrane region" description="Helical" evidence="6">
    <location>
        <begin position="45"/>
        <end position="71"/>
    </location>
</feature>
<dbReference type="InterPro" id="IPR001123">
    <property type="entry name" value="LeuE-type"/>
</dbReference>